<dbReference type="Gene3D" id="2.60.120.200">
    <property type="match status" value="1"/>
</dbReference>
<evidence type="ECO:0000256" key="3">
    <source>
        <dbReference type="SAM" id="SignalP"/>
    </source>
</evidence>
<dbReference type="InterPro" id="IPR001079">
    <property type="entry name" value="Galectin_CRD"/>
</dbReference>
<gene>
    <name evidence="5" type="ORF">RRG08_001385</name>
</gene>
<dbReference type="Pfam" id="PF00337">
    <property type="entry name" value="Gal-bind_lectin"/>
    <property type="match status" value="1"/>
</dbReference>
<feature type="chain" id="PRO_5041925533" description="Galectin" evidence="3">
    <location>
        <begin position="23"/>
        <end position="243"/>
    </location>
</feature>
<dbReference type="Proteomes" id="UP001283361">
    <property type="component" value="Unassembled WGS sequence"/>
</dbReference>
<keyword evidence="1 2" id="KW-0430">Lectin</keyword>
<feature type="domain" description="Galectin" evidence="4">
    <location>
        <begin position="113"/>
        <end position="243"/>
    </location>
</feature>
<sequence>MYSWYWLPFLVTAPLLSNQCDFSPIPGHTMRGIFEGFSCSKFSSTNATLVQCALQCYKFSPSQCRFTRQICFGSICRCFACGGAEAIEFRSDHEPFYLRGNLLVTDATVPPYGQWSIPDGLKKGRVIQVKCVLPTMRVNFILACEHSDIAFVLEINVNARRIKRNSRINGTFGSEETKVPFFNFTAGEELEVVYIVRHADYFVYINQVSFFTFSHRVQDIEKIKHFEVNGGGTGGLIKSVYVS</sequence>
<evidence type="ECO:0000259" key="4">
    <source>
        <dbReference type="PROSITE" id="PS51304"/>
    </source>
</evidence>
<proteinExistence type="predicted"/>
<reference evidence="5" key="1">
    <citation type="journal article" date="2023" name="G3 (Bethesda)">
        <title>A reference genome for the long-term kleptoplast-retaining sea slug Elysia crispata morphotype clarki.</title>
        <authorList>
            <person name="Eastman K.E."/>
            <person name="Pendleton A.L."/>
            <person name="Shaikh M.A."/>
            <person name="Suttiyut T."/>
            <person name="Ogas R."/>
            <person name="Tomko P."/>
            <person name="Gavelis G."/>
            <person name="Widhalm J.R."/>
            <person name="Wisecaver J.H."/>
        </authorList>
    </citation>
    <scope>NUCLEOTIDE SEQUENCE</scope>
    <source>
        <strain evidence="5">ECLA1</strain>
    </source>
</reference>
<dbReference type="EMBL" id="JAWDGP010003518">
    <property type="protein sequence ID" value="KAK3773655.1"/>
    <property type="molecule type" value="Genomic_DNA"/>
</dbReference>
<dbReference type="InterPro" id="IPR013320">
    <property type="entry name" value="ConA-like_dom_sf"/>
</dbReference>
<dbReference type="PANTHER" id="PTHR11346">
    <property type="entry name" value="GALECTIN"/>
    <property type="match status" value="1"/>
</dbReference>
<dbReference type="SMART" id="SM00276">
    <property type="entry name" value="GLECT"/>
    <property type="match status" value="1"/>
</dbReference>
<evidence type="ECO:0000313" key="6">
    <source>
        <dbReference type="Proteomes" id="UP001283361"/>
    </source>
</evidence>
<dbReference type="SMART" id="SM00908">
    <property type="entry name" value="Gal-bind_lectin"/>
    <property type="match status" value="1"/>
</dbReference>
<dbReference type="InterPro" id="IPR044156">
    <property type="entry name" value="Galectin-like"/>
</dbReference>
<accession>A0AAE1DKZ4</accession>
<keyword evidence="3" id="KW-0732">Signal</keyword>
<evidence type="ECO:0000256" key="1">
    <source>
        <dbReference type="ARBA" id="ARBA00022734"/>
    </source>
</evidence>
<dbReference type="PANTHER" id="PTHR11346:SF176">
    <property type="entry name" value="32 KDA BETA-GALACTOSIDE-BINDING LECTIN LEC-3"/>
    <property type="match status" value="1"/>
</dbReference>
<dbReference type="PROSITE" id="PS51304">
    <property type="entry name" value="GALECTIN"/>
    <property type="match status" value="1"/>
</dbReference>
<dbReference type="GO" id="GO:0030246">
    <property type="term" value="F:carbohydrate binding"/>
    <property type="evidence" value="ECO:0007669"/>
    <property type="project" value="UniProtKB-UniRule"/>
</dbReference>
<dbReference type="SUPFAM" id="SSF49899">
    <property type="entry name" value="Concanavalin A-like lectins/glucanases"/>
    <property type="match status" value="1"/>
</dbReference>
<evidence type="ECO:0000256" key="2">
    <source>
        <dbReference type="RuleBase" id="RU102079"/>
    </source>
</evidence>
<name>A0AAE1DKZ4_9GAST</name>
<feature type="signal peptide" evidence="3">
    <location>
        <begin position="1"/>
        <end position="22"/>
    </location>
</feature>
<organism evidence="5 6">
    <name type="scientific">Elysia crispata</name>
    <name type="common">lettuce slug</name>
    <dbReference type="NCBI Taxonomy" id="231223"/>
    <lineage>
        <taxon>Eukaryota</taxon>
        <taxon>Metazoa</taxon>
        <taxon>Spiralia</taxon>
        <taxon>Lophotrochozoa</taxon>
        <taxon>Mollusca</taxon>
        <taxon>Gastropoda</taxon>
        <taxon>Heterobranchia</taxon>
        <taxon>Euthyneura</taxon>
        <taxon>Panpulmonata</taxon>
        <taxon>Sacoglossa</taxon>
        <taxon>Placobranchoidea</taxon>
        <taxon>Plakobranchidae</taxon>
        <taxon>Elysia</taxon>
    </lineage>
</organism>
<protein>
    <recommendedName>
        <fullName evidence="2">Galectin</fullName>
    </recommendedName>
</protein>
<dbReference type="AlphaFoldDB" id="A0AAE1DKZ4"/>
<keyword evidence="6" id="KW-1185">Reference proteome</keyword>
<evidence type="ECO:0000313" key="5">
    <source>
        <dbReference type="EMBL" id="KAK3773655.1"/>
    </source>
</evidence>
<comment type="caution">
    <text evidence="5">The sequence shown here is derived from an EMBL/GenBank/DDBJ whole genome shotgun (WGS) entry which is preliminary data.</text>
</comment>